<feature type="compositionally biased region" description="Polar residues" evidence="4">
    <location>
        <begin position="32"/>
        <end position="41"/>
    </location>
</feature>
<comment type="caution">
    <text evidence="6">The sequence shown here is derived from an EMBL/GenBank/DDBJ whole genome shotgun (WGS) entry which is preliminary data.</text>
</comment>
<feature type="repeat" description="WD" evidence="3">
    <location>
        <begin position="578"/>
        <end position="611"/>
    </location>
</feature>
<accession>A0A4Y7SXI8</accession>
<dbReference type="InterPro" id="IPR051350">
    <property type="entry name" value="WD_repeat-ST_regulator"/>
</dbReference>
<evidence type="ECO:0000259" key="5">
    <source>
        <dbReference type="PROSITE" id="PS50897"/>
    </source>
</evidence>
<dbReference type="STRING" id="71717.A0A4Y7SXI8"/>
<dbReference type="SMART" id="SM00320">
    <property type="entry name" value="WD40"/>
    <property type="match status" value="6"/>
</dbReference>
<dbReference type="PANTHER" id="PTHR22838">
    <property type="entry name" value="WD REPEAT PROTEIN 26-RELATED"/>
    <property type="match status" value="1"/>
</dbReference>
<gene>
    <name evidence="6" type="ORF">FA13DRAFT_1888960</name>
</gene>
<sequence>MRLTQSNRDSILSTAPDLTVEAGPSNGYDGVASTNGHTNGHSYPAATNGYSSGVGGGAKHGKGVARVHLPGSTISDDSSIDREEFVRLVIQSLKDVGYIESAATLEAESGYSMETPEVTLFRQHILDGIWAKAEATLPQLCIDDPEALLDATFLINEQKYLELLEAGKTTDALHVLRNELTPLNVDPDHLHTLSSLIMCSEPEDLRRRAGWDGAAGSSRQRLLDALHNYIPSSTMIPQQRLPTLLQQALEHQRHECLYHNLPPDMTNFSLYSDHVCAQTEFPSVMTTILDAHKDEVWVAVWSHDGRYLATGGKDKSVIVWRVGDGTPSGDWSPQLVLSDHKYPISSIAWSLDDAVLFVASDHEIKVWNPKTGICIRTLDSGHEDTVSSLLWLPDGSGVISSGLDRKIIHWNADGTVKEDWGLSPIRITHMALTPDGTRLVAVGIEHAAPEVPRAGQPIKVVGMNPLVTLGSKGGNRMMVFDITSKQALLSIRLEGELTSVDVSHTGQYALINHAPDVLYLYDIYTGRLSSKYVGQRQDEHVIRSCFGGINGTFVVSGSEDGNVYAWHRDTGTLLEVLPGSSEGSVNAISWNPRNERMFASCADDRTVRIWEAPHSTHPEPRIHRVDGIENGMTNGKGKGKL</sequence>
<dbReference type="PANTHER" id="PTHR22838:SF0">
    <property type="entry name" value="WD REPEAT-CONTAINING PROTEIN 26"/>
    <property type="match status" value="1"/>
</dbReference>
<feature type="repeat" description="WD" evidence="3">
    <location>
        <begin position="379"/>
        <end position="411"/>
    </location>
</feature>
<dbReference type="OrthoDB" id="972532at2759"/>
<organism evidence="6 7">
    <name type="scientific">Coprinellus micaceus</name>
    <name type="common">Glistening ink-cap mushroom</name>
    <name type="synonym">Coprinus micaceus</name>
    <dbReference type="NCBI Taxonomy" id="71717"/>
    <lineage>
        <taxon>Eukaryota</taxon>
        <taxon>Fungi</taxon>
        <taxon>Dikarya</taxon>
        <taxon>Basidiomycota</taxon>
        <taxon>Agaricomycotina</taxon>
        <taxon>Agaricomycetes</taxon>
        <taxon>Agaricomycetidae</taxon>
        <taxon>Agaricales</taxon>
        <taxon>Agaricineae</taxon>
        <taxon>Psathyrellaceae</taxon>
        <taxon>Coprinellus</taxon>
    </lineage>
</organism>
<evidence type="ECO:0000313" key="7">
    <source>
        <dbReference type="Proteomes" id="UP000298030"/>
    </source>
</evidence>
<evidence type="ECO:0000313" key="6">
    <source>
        <dbReference type="EMBL" id="TEB26575.1"/>
    </source>
</evidence>
<dbReference type="Proteomes" id="UP000298030">
    <property type="component" value="Unassembled WGS sequence"/>
</dbReference>
<dbReference type="PROSITE" id="PS50897">
    <property type="entry name" value="CTLH"/>
    <property type="match status" value="1"/>
</dbReference>
<dbReference type="Pfam" id="PF23627">
    <property type="entry name" value="LisH_WDR26"/>
    <property type="match status" value="1"/>
</dbReference>
<dbReference type="InterPro" id="IPR001680">
    <property type="entry name" value="WD40_rpt"/>
</dbReference>
<keyword evidence="1 3" id="KW-0853">WD repeat</keyword>
<dbReference type="Pfam" id="PF00400">
    <property type="entry name" value="WD40"/>
    <property type="match status" value="5"/>
</dbReference>
<name>A0A4Y7SXI8_COPMI</name>
<dbReference type="GO" id="GO:0034657">
    <property type="term" value="C:GID complex"/>
    <property type="evidence" value="ECO:0007669"/>
    <property type="project" value="TreeGrafter"/>
</dbReference>
<feature type="domain" description="CTLH" evidence="5">
    <location>
        <begin position="114"/>
        <end position="171"/>
    </location>
</feature>
<dbReference type="Gene3D" id="2.130.10.10">
    <property type="entry name" value="YVTN repeat-like/Quinoprotein amine dehydrogenase"/>
    <property type="match status" value="1"/>
</dbReference>
<keyword evidence="2" id="KW-0677">Repeat</keyword>
<dbReference type="EMBL" id="QPFP01000047">
    <property type="protein sequence ID" value="TEB26575.1"/>
    <property type="molecule type" value="Genomic_DNA"/>
</dbReference>
<dbReference type="SMART" id="SM00668">
    <property type="entry name" value="CTLH"/>
    <property type="match status" value="1"/>
</dbReference>
<evidence type="ECO:0000256" key="1">
    <source>
        <dbReference type="ARBA" id="ARBA00022574"/>
    </source>
</evidence>
<dbReference type="InterPro" id="IPR006595">
    <property type="entry name" value="CTLH_C"/>
</dbReference>
<dbReference type="GO" id="GO:0043161">
    <property type="term" value="P:proteasome-mediated ubiquitin-dependent protein catabolic process"/>
    <property type="evidence" value="ECO:0007669"/>
    <property type="project" value="TreeGrafter"/>
</dbReference>
<protein>
    <submittedName>
        <fullName evidence="6">WD repeat-containing protein</fullName>
    </submittedName>
</protein>
<feature type="repeat" description="WD" evidence="3">
    <location>
        <begin position="289"/>
        <end position="322"/>
    </location>
</feature>
<evidence type="ECO:0000256" key="3">
    <source>
        <dbReference type="PROSITE-ProRule" id="PRU00221"/>
    </source>
</evidence>
<dbReference type="CDD" id="cd00200">
    <property type="entry name" value="WD40"/>
    <property type="match status" value="1"/>
</dbReference>
<feature type="region of interest" description="Disordered" evidence="4">
    <location>
        <begin position="1"/>
        <end position="44"/>
    </location>
</feature>
<dbReference type="InterPro" id="IPR015943">
    <property type="entry name" value="WD40/YVTN_repeat-like_dom_sf"/>
</dbReference>
<evidence type="ECO:0000256" key="2">
    <source>
        <dbReference type="ARBA" id="ARBA00022737"/>
    </source>
</evidence>
<feature type="repeat" description="WD" evidence="3">
    <location>
        <begin position="337"/>
        <end position="377"/>
    </location>
</feature>
<feature type="compositionally biased region" description="Basic and acidic residues" evidence="4">
    <location>
        <begin position="618"/>
        <end position="627"/>
    </location>
</feature>
<dbReference type="InterPro" id="IPR036322">
    <property type="entry name" value="WD40_repeat_dom_sf"/>
</dbReference>
<evidence type="ECO:0000256" key="4">
    <source>
        <dbReference type="SAM" id="MobiDB-lite"/>
    </source>
</evidence>
<proteinExistence type="predicted"/>
<dbReference type="PROSITE" id="PS50082">
    <property type="entry name" value="WD_REPEATS_2"/>
    <property type="match status" value="4"/>
</dbReference>
<feature type="compositionally biased region" description="Polar residues" evidence="4">
    <location>
        <begin position="1"/>
        <end position="13"/>
    </location>
</feature>
<dbReference type="InterPro" id="IPR006594">
    <property type="entry name" value="LisH"/>
</dbReference>
<dbReference type="SUPFAM" id="SSF50978">
    <property type="entry name" value="WD40 repeat-like"/>
    <property type="match status" value="1"/>
</dbReference>
<dbReference type="AlphaFoldDB" id="A0A4Y7SXI8"/>
<dbReference type="PROSITE" id="PS50896">
    <property type="entry name" value="LISH"/>
    <property type="match status" value="1"/>
</dbReference>
<dbReference type="PROSITE" id="PS50294">
    <property type="entry name" value="WD_REPEATS_REGION"/>
    <property type="match status" value="2"/>
</dbReference>
<reference evidence="6 7" key="1">
    <citation type="journal article" date="2019" name="Nat. Ecol. Evol.">
        <title>Megaphylogeny resolves global patterns of mushroom evolution.</title>
        <authorList>
            <person name="Varga T."/>
            <person name="Krizsan K."/>
            <person name="Foldi C."/>
            <person name="Dima B."/>
            <person name="Sanchez-Garcia M."/>
            <person name="Sanchez-Ramirez S."/>
            <person name="Szollosi G.J."/>
            <person name="Szarkandi J.G."/>
            <person name="Papp V."/>
            <person name="Albert L."/>
            <person name="Andreopoulos W."/>
            <person name="Angelini C."/>
            <person name="Antonin V."/>
            <person name="Barry K.W."/>
            <person name="Bougher N.L."/>
            <person name="Buchanan P."/>
            <person name="Buyck B."/>
            <person name="Bense V."/>
            <person name="Catcheside P."/>
            <person name="Chovatia M."/>
            <person name="Cooper J."/>
            <person name="Damon W."/>
            <person name="Desjardin D."/>
            <person name="Finy P."/>
            <person name="Geml J."/>
            <person name="Haridas S."/>
            <person name="Hughes K."/>
            <person name="Justo A."/>
            <person name="Karasinski D."/>
            <person name="Kautmanova I."/>
            <person name="Kiss B."/>
            <person name="Kocsube S."/>
            <person name="Kotiranta H."/>
            <person name="LaButti K.M."/>
            <person name="Lechner B.E."/>
            <person name="Liimatainen K."/>
            <person name="Lipzen A."/>
            <person name="Lukacs Z."/>
            <person name="Mihaltcheva S."/>
            <person name="Morgado L.N."/>
            <person name="Niskanen T."/>
            <person name="Noordeloos M.E."/>
            <person name="Ohm R.A."/>
            <person name="Ortiz-Santana B."/>
            <person name="Ovrebo C."/>
            <person name="Racz N."/>
            <person name="Riley R."/>
            <person name="Savchenko A."/>
            <person name="Shiryaev A."/>
            <person name="Soop K."/>
            <person name="Spirin V."/>
            <person name="Szebenyi C."/>
            <person name="Tomsovsky M."/>
            <person name="Tulloss R.E."/>
            <person name="Uehling J."/>
            <person name="Grigoriev I.V."/>
            <person name="Vagvolgyi C."/>
            <person name="Papp T."/>
            <person name="Martin F.M."/>
            <person name="Miettinen O."/>
            <person name="Hibbett D.S."/>
            <person name="Nagy L.G."/>
        </authorList>
    </citation>
    <scope>NUCLEOTIDE SEQUENCE [LARGE SCALE GENOMIC DNA]</scope>
    <source>
        <strain evidence="6 7">FP101781</strain>
    </source>
</reference>
<feature type="region of interest" description="Disordered" evidence="4">
    <location>
        <begin position="618"/>
        <end position="641"/>
    </location>
</feature>
<keyword evidence="7" id="KW-1185">Reference proteome</keyword>